<name>A0A834I592_RHYFE</name>
<gene>
    <name evidence="2" type="ORF">GWI33_013113</name>
</gene>
<dbReference type="Proteomes" id="UP000625711">
    <property type="component" value="Unassembled WGS sequence"/>
</dbReference>
<feature type="region of interest" description="Disordered" evidence="1">
    <location>
        <begin position="15"/>
        <end position="67"/>
    </location>
</feature>
<reference evidence="2" key="1">
    <citation type="submission" date="2020-08" db="EMBL/GenBank/DDBJ databases">
        <title>Genome sequencing and assembly of the red palm weevil Rhynchophorus ferrugineus.</title>
        <authorList>
            <person name="Dias G.B."/>
            <person name="Bergman C.M."/>
            <person name="Manee M."/>
        </authorList>
    </citation>
    <scope>NUCLEOTIDE SEQUENCE</scope>
    <source>
        <strain evidence="2">AA-2017</strain>
        <tissue evidence="2">Whole larva</tissue>
    </source>
</reference>
<dbReference type="AlphaFoldDB" id="A0A834I592"/>
<organism evidence="2 3">
    <name type="scientific">Rhynchophorus ferrugineus</name>
    <name type="common">Red palm weevil</name>
    <name type="synonym">Curculio ferrugineus</name>
    <dbReference type="NCBI Taxonomy" id="354439"/>
    <lineage>
        <taxon>Eukaryota</taxon>
        <taxon>Metazoa</taxon>
        <taxon>Ecdysozoa</taxon>
        <taxon>Arthropoda</taxon>
        <taxon>Hexapoda</taxon>
        <taxon>Insecta</taxon>
        <taxon>Pterygota</taxon>
        <taxon>Neoptera</taxon>
        <taxon>Endopterygota</taxon>
        <taxon>Coleoptera</taxon>
        <taxon>Polyphaga</taxon>
        <taxon>Cucujiformia</taxon>
        <taxon>Curculionidae</taxon>
        <taxon>Dryophthorinae</taxon>
        <taxon>Rhynchophorus</taxon>
    </lineage>
</organism>
<accession>A0A834I592</accession>
<comment type="caution">
    <text evidence="2">The sequence shown here is derived from an EMBL/GenBank/DDBJ whole genome shotgun (WGS) entry which is preliminary data.</text>
</comment>
<evidence type="ECO:0000313" key="2">
    <source>
        <dbReference type="EMBL" id="KAF7274209.1"/>
    </source>
</evidence>
<protein>
    <submittedName>
        <fullName evidence="2">Uncharacterized protein</fullName>
    </submittedName>
</protein>
<sequence>MKITRISGRFEIRQRGDEAIPISRRRAPRRLITSPPPRGRQGQGRGSVTRSSTLLQLKKSLGEGEGEGEEKFFIMSPSCNGAVDNCFFVFGTGGLGQRRTLSVGNRCRRN</sequence>
<evidence type="ECO:0000313" key="3">
    <source>
        <dbReference type="Proteomes" id="UP000625711"/>
    </source>
</evidence>
<keyword evidence="3" id="KW-1185">Reference proteome</keyword>
<proteinExistence type="predicted"/>
<dbReference type="EMBL" id="JAACXV010013014">
    <property type="protein sequence ID" value="KAF7274209.1"/>
    <property type="molecule type" value="Genomic_DNA"/>
</dbReference>
<evidence type="ECO:0000256" key="1">
    <source>
        <dbReference type="SAM" id="MobiDB-lite"/>
    </source>
</evidence>